<feature type="compositionally biased region" description="Basic and acidic residues" evidence="1">
    <location>
        <begin position="1"/>
        <end position="10"/>
    </location>
</feature>
<evidence type="ECO:0000313" key="2">
    <source>
        <dbReference type="EMBL" id="KAK7939891.1"/>
    </source>
</evidence>
<name>A0AAW0QB25_9GOBI</name>
<accession>A0AAW0QB25</accession>
<keyword evidence="3" id="KW-1185">Reference proteome</keyword>
<sequence length="119" mass="13246">MRAERTRERGSGGVMAATEDPGGEGHRLARIGTYGKLKCREDKQLCQSRCCCSKVAQDDPLHYSSLKHLHKPRPCGPADARLVQDDVTYSTVNPHRNKRGLNCVRCPPVSLFKHDSLCD</sequence>
<dbReference type="Proteomes" id="UP001460270">
    <property type="component" value="Unassembled WGS sequence"/>
</dbReference>
<feature type="region of interest" description="Disordered" evidence="1">
    <location>
        <begin position="1"/>
        <end position="27"/>
    </location>
</feature>
<evidence type="ECO:0000313" key="3">
    <source>
        <dbReference type="Proteomes" id="UP001460270"/>
    </source>
</evidence>
<organism evidence="2 3">
    <name type="scientific">Mugilogobius chulae</name>
    <name type="common">yellowstripe goby</name>
    <dbReference type="NCBI Taxonomy" id="88201"/>
    <lineage>
        <taxon>Eukaryota</taxon>
        <taxon>Metazoa</taxon>
        <taxon>Chordata</taxon>
        <taxon>Craniata</taxon>
        <taxon>Vertebrata</taxon>
        <taxon>Euteleostomi</taxon>
        <taxon>Actinopterygii</taxon>
        <taxon>Neopterygii</taxon>
        <taxon>Teleostei</taxon>
        <taxon>Neoteleostei</taxon>
        <taxon>Acanthomorphata</taxon>
        <taxon>Gobiaria</taxon>
        <taxon>Gobiiformes</taxon>
        <taxon>Gobioidei</taxon>
        <taxon>Gobiidae</taxon>
        <taxon>Gobionellinae</taxon>
        <taxon>Mugilogobius</taxon>
    </lineage>
</organism>
<comment type="caution">
    <text evidence="2">The sequence shown here is derived from an EMBL/GenBank/DDBJ whole genome shotgun (WGS) entry which is preliminary data.</text>
</comment>
<dbReference type="AlphaFoldDB" id="A0AAW0QB25"/>
<dbReference type="EMBL" id="JBBPFD010000002">
    <property type="protein sequence ID" value="KAK7939891.1"/>
    <property type="molecule type" value="Genomic_DNA"/>
</dbReference>
<evidence type="ECO:0000256" key="1">
    <source>
        <dbReference type="SAM" id="MobiDB-lite"/>
    </source>
</evidence>
<gene>
    <name evidence="2" type="ORF">WMY93_003217</name>
</gene>
<reference evidence="3" key="1">
    <citation type="submission" date="2024-04" db="EMBL/GenBank/DDBJ databases">
        <title>Salinicola lusitanus LLJ914,a marine bacterium isolated from the Okinawa Trough.</title>
        <authorList>
            <person name="Li J."/>
        </authorList>
    </citation>
    <scope>NUCLEOTIDE SEQUENCE [LARGE SCALE GENOMIC DNA]</scope>
</reference>
<proteinExistence type="predicted"/>
<protein>
    <submittedName>
        <fullName evidence="2">Uncharacterized protein</fullName>
    </submittedName>
</protein>